<feature type="domain" description="Rhodanese" evidence="1">
    <location>
        <begin position="19"/>
        <end position="105"/>
    </location>
</feature>
<dbReference type="InterPro" id="IPR036873">
    <property type="entry name" value="Rhodanese-like_dom_sf"/>
</dbReference>
<dbReference type="PANTHER" id="PTHR43031:SF1">
    <property type="entry name" value="PYRIDINE NUCLEOTIDE-DISULPHIDE OXIDOREDUCTASE"/>
    <property type="match status" value="1"/>
</dbReference>
<dbReference type="PROSITE" id="PS50206">
    <property type="entry name" value="RHODANESE_3"/>
    <property type="match status" value="1"/>
</dbReference>
<dbReference type="Pfam" id="PF00581">
    <property type="entry name" value="Rhodanese"/>
    <property type="match status" value="1"/>
</dbReference>
<dbReference type="SMART" id="SM00450">
    <property type="entry name" value="RHOD"/>
    <property type="match status" value="1"/>
</dbReference>
<reference evidence="2 3" key="1">
    <citation type="submission" date="2019-01" db="EMBL/GenBank/DDBJ databases">
        <title>Novel species of Cellulomonas.</title>
        <authorList>
            <person name="Liu Q."/>
            <person name="Xin Y.-H."/>
        </authorList>
    </citation>
    <scope>NUCLEOTIDE SEQUENCE [LARGE SCALE GENOMIC DNA]</scope>
    <source>
        <strain evidence="2 3">HLT2-17</strain>
    </source>
</reference>
<evidence type="ECO:0000259" key="1">
    <source>
        <dbReference type="PROSITE" id="PS50206"/>
    </source>
</evidence>
<evidence type="ECO:0000313" key="2">
    <source>
        <dbReference type="EMBL" id="RYV51635.1"/>
    </source>
</evidence>
<dbReference type="InterPro" id="IPR001763">
    <property type="entry name" value="Rhodanese-like_dom"/>
</dbReference>
<dbReference type="EMBL" id="SDWW01000014">
    <property type="protein sequence ID" value="RYV51635.1"/>
    <property type="molecule type" value="Genomic_DNA"/>
</dbReference>
<dbReference type="AlphaFoldDB" id="A0A4Q5N0R8"/>
<dbReference type="SUPFAM" id="SSF52821">
    <property type="entry name" value="Rhodanese/Cell cycle control phosphatase"/>
    <property type="match status" value="1"/>
</dbReference>
<comment type="caution">
    <text evidence="2">The sequence shown here is derived from an EMBL/GenBank/DDBJ whole genome shotgun (WGS) entry which is preliminary data.</text>
</comment>
<keyword evidence="3" id="KW-1185">Reference proteome</keyword>
<evidence type="ECO:0000313" key="3">
    <source>
        <dbReference type="Proteomes" id="UP000293764"/>
    </source>
</evidence>
<proteinExistence type="predicted"/>
<gene>
    <name evidence="2" type="ORF">EUA98_07685</name>
</gene>
<dbReference type="OrthoDB" id="9800872at2"/>
<organism evidence="2 3">
    <name type="scientific">Pengzhenrongella frigida</name>
    <dbReference type="NCBI Taxonomy" id="1259133"/>
    <lineage>
        <taxon>Bacteria</taxon>
        <taxon>Bacillati</taxon>
        <taxon>Actinomycetota</taxon>
        <taxon>Actinomycetes</taxon>
        <taxon>Micrococcales</taxon>
        <taxon>Pengzhenrongella</taxon>
    </lineage>
</organism>
<dbReference type="InterPro" id="IPR050229">
    <property type="entry name" value="GlpE_sulfurtransferase"/>
</dbReference>
<dbReference type="Proteomes" id="UP000293764">
    <property type="component" value="Unassembled WGS sequence"/>
</dbReference>
<accession>A0A4Q5N0R8</accession>
<dbReference type="Gene3D" id="3.40.250.10">
    <property type="entry name" value="Rhodanese-like domain"/>
    <property type="match status" value="1"/>
</dbReference>
<dbReference type="PANTHER" id="PTHR43031">
    <property type="entry name" value="FAD-DEPENDENT OXIDOREDUCTASE"/>
    <property type="match status" value="1"/>
</dbReference>
<name>A0A4Q5N0R8_9MICO</name>
<protein>
    <submittedName>
        <fullName evidence="2">Rhodanese-like domain-containing protein</fullName>
    </submittedName>
</protein>
<sequence length="105" mass="10731">MLSPVPAVVPADLDPTAPIATGTTLVDVRERSEWDEGHAPGAVHVPLGDLTARVGELPVGGRLLLVCHSGTRSARATAWLNGAGYDAANLDGGMVAWARAGLPVT</sequence>
<dbReference type="CDD" id="cd00158">
    <property type="entry name" value="RHOD"/>
    <property type="match status" value="1"/>
</dbReference>